<comment type="cofactor">
    <cofactor evidence="1 7">
        <name>pyridoxal 5'-phosphate</name>
        <dbReference type="ChEBI" id="CHEBI:597326"/>
    </cofactor>
</comment>
<accession>A0A4D8PQP0</accession>
<dbReference type="InterPro" id="IPR015422">
    <property type="entry name" value="PyrdxlP-dep_Trfase_small"/>
</dbReference>
<sequence>MMSQGTAVRGGAMERAIAVDVANRILRIKETRPDLVLFHDGELDAGPAESVLEATKEALDHGRTRYDDLQGLKRLRERICELQLAPDGIAADPREILVGNGSSQVIFEIFQTLLEPGDEVIVPSPTWPTYGQGIRHAGGIPVPCRSLGSDLDVDAVRERITPATSMVVINTPHNPTGAVYSADALGRLLELTLRHDLFVLADEAYHGLLFDGRRHVSIRALAGAKGGHVLTTRSFSKAHAMTGFRVGYVHARADIIRSLADLHAHMTDNVCTFAQYGALRAVEDGAPFVEQIAAMLQQRRDAAIGRAHALFECVPPAGGFYLFPHVAPFLGHRFRDAVDFAERLMEEAGVAVLPGEAFGARGHVRIAFAGTPPDAIAEGFDRIAEFLQRA</sequence>
<evidence type="ECO:0000313" key="9">
    <source>
        <dbReference type="EMBL" id="QCO00273.1"/>
    </source>
</evidence>
<dbReference type="KEGG" id="aare:D3093_34135"/>
<evidence type="ECO:0000256" key="5">
    <source>
        <dbReference type="ARBA" id="ARBA00022898"/>
    </source>
</evidence>
<keyword evidence="4 7" id="KW-0808">Transferase</keyword>
<evidence type="ECO:0000256" key="7">
    <source>
        <dbReference type="RuleBase" id="RU000481"/>
    </source>
</evidence>
<reference evidence="9 10" key="1">
    <citation type="submission" date="2018-09" db="EMBL/GenBank/DDBJ databases">
        <title>Whole genome based analysis of evolution and adaptive divergence in Indian and Brazilian strains of Azospirillum brasilense.</title>
        <authorList>
            <person name="Singh C."/>
            <person name="Tripathi A.K."/>
        </authorList>
    </citation>
    <scope>NUCLEOTIDE SEQUENCE [LARGE SCALE GENOMIC DNA]</scope>
    <source>
        <strain evidence="9 10">MTCC4035</strain>
        <plasmid evidence="9 10">p5</plasmid>
    </source>
</reference>
<keyword evidence="9" id="KW-0614">Plasmid</keyword>
<dbReference type="Pfam" id="PF00155">
    <property type="entry name" value="Aminotran_1_2"/>
    <property type="match status" value="1"/>
</dbReference>
<geneLocation type="plasmid" evidence="9 10">
    <name>p5</name>
</geneLocation>
<dbReference type="PANTHER" id="PTHR46383">
    <property type="entry name" value="ASPARTATE AMINOTRANSFERASE"/>
    <property type="match status" value="1"/>
</dbReference>
<dbReference type="GO" id="GO:0004069">
    <property type="term" value="F:L-aspartate:2-oxoglutarate aminotransferase activity"/>
    <property type="evidence" value="ECO:0007669"/>
    <property type="project" value="UniProtKB-EC"/>
</dbReference>
<dbReference type="InterPro" id="IPR015421">
    <property type="entry name" value="PyrdxlP-dep_Trfase_major"/>
</dbReference>
<dbReference type="GO" id="GO:0030170">
    <property type="term" value="F:pyridoxal phosphate binding"/>
    <property type="evidence" value="ECO:0007669"/>
    <property type="project" value="InterPro"/>
</dbReference>
<dbReference type="InterPro" id="IPR004838">
    <property type="entry name" value="NHTrfase_class1_PyrdxlP-BS"/>
</dbReference>
<evidence type="ECO:0000313" key="10">
    <source>
        <dbReference type="Proteomes" id="UP000298595"/>
    </source>
</evidence>
<proteinExistence type="inferred from homology"/>
<comment type="similarity">
    <text evidence="2 7">Belongs to the class-I pyridoxal-phosphate-dependent aminotransferase family.</text>
</comment>
<evidence type="ECO:0000256" key="6">
    <source>
        <dbReference type="ARBA" id="ARBA00049185"/>
    </source>
</evidence>
<evidence type="ECO:0000256" key="1">
    <source>
        <dbReference type="ARBA" id="ARBA00001933"/>
    </source>
</evidence>
<dbReference type="GO" id="GO:0006520">
    <property type="term" value="P:amino acid metabolic process"/>
    <property type="evidence" value="ECO:0007669"/>
    <property type="project" value="InterPro"/>
</dbReference>
<dbReference type="InterPro" id="IPR015424">
    <property type="entry name" value="PyrdxlP-dep_Trfase"/>
</dbReference>
<protein>
    <recommendedName>
        <fullName evidence="7">Aminotransferase</fullName>
        <ecNumber evidence="7">2.6.1.-</ecNumber>
    </recommendedName>
</protein>
<dbReference type="PANTHER" id="PTHR46383:SF1">
    <property type="entry name" value="ASPARTATE AMINOTRANSFERASE"/>
    <property type="match status" value="1"/>
</dbReference>
<name>A0A4D8PQP0_9PROT</name>
<keyword evidence="3 7" id="KW-0032">Aminotransferase</keyword>
<dbReference type="PROSITE" id="PS00105">
    <property type="entry name" value="AA_TRANSFER_CLASS_1"/>
    <property type="match status" value="1"/>
</dbReference>
<evidence type="ECO:0000256" key="2">
    <source>
        <dbReference type="ARBA" id="ARBA00007441"/>
    </source>
</evidence>
<evidence type="ECO:0000256" key="3">
    <source>
        <dbReference type="ARBA" id="ARBA00022576"/>
    </source>
</evidence>
<gene>
    <name evidence="9" type="ORF">D3093_34135</name>
</gene>
<dbReference type="Gene3D" id="3.90.1150.10">
    <property type="entry name" value="Aspartate Aminotransferase, domain 1"/>
    <property type="match status" value="1"/>
</dbReference>
<dbReference type="CDD" id="cd00609">
    <property type="entry name" value="AAT_like"/>
    <property type="match status" value="1"/>
</dbReference>
<evidence type="ECO:0000259" key="8">
    <source>
        <dbReference type="Pfam" id="PF00155"/>
    </source>
</evidence>
<keyword evidence="5" id="KW-0663">Pyridoxal phosphate</keyword>
<organism evidence="9 10">
    <name type="scientific">Azospirillum argentinense</name>
    <dbReference type="NCBI Taxonomy" id="2970906"/>
    <lineage>
        <taxon>Bacteria</taxon>
        <taxon>Pseudomonadati</taxon>
        <taxon>Pseudomonadota</taxon>
        <taxon>Alphaproteobacteria</taxon>
        <taxon>Rhodospirillales</taxon>
        <taxon>Azospirillaceae</taxon>
        <taxon>Azospirillum</taxon>
    </lineage>
</organism>
<dbReference type="Proteomes" id="UP000298595">
    <property type="component" value="Plasmid p5"/>
</dbReference>
<evidence type="ECO:0000256" key="4">
    <source>
        <dbReference type="ARBA" id="ARBA00022679"/>
    </source>
</evidence>
<dbReference type="InterPro" id="IPR050596">
    <property type="entry name" value="AspAT/PAT-like"/>
</dbReference>
<dbReference type="EMBL" id="CP032326">
    <property type="protein sequence ID" value="QCO00273.1"/>
    <property type="molecule type" value="Genomic_DNA"/>
</dbReference>
<dbReference type="Gene3D" id="3.40.640.10">
    <property type="entry name" value="Type I PLP-dependent aspartate aminotransferase-like (Major domain)"/>
    <property type="match status" value="1"/>
</dbReference>
<dbReference type="InterPro" id="IPR004839">
    <property type="entry name" value="Aminotransferase_I/II_large"/>
</dbReference>
<dbReference type="AlphaFoldDB" id="A0A4D8PQP0"/>
<dbReference type="RefSeq" id="WP_137118980.1">
    <property type="nucleotide sequence ID" value="NZ_CP032326.1"/>
</dbReference>
<dbReference type="EC" id="2.6.1.-" evidence="7"/>
<feature type="domain" description="Aminotransferase class I/classII large" evidence="8">
    <location>
        <begin position="34"/>
        <end position="383"/>
    </location>
</feature>
<comment type="catalytic activity">
    <reaction evidence="6">
        <text>L-aspartate + 2-oxoglutarate = oxaloacetate + L-glutamate</text>
        <dbReference type="Rhea" id="RHEA:21824"/>
        <dbReference type="ChEBI" id="CHEBI:16452"/>
        <dbReference type="ChEBI" id="CHEBI:16810"/>
        <dbReference type="ChEBI" id="CHEBI:29985"/>
        <dbReference type="ChEBI" id="CHEBI:29991"/>
        <dbReference type="EC" id="2.6.1.1"/>
    </reaction>
</comment>
<dbReference type="SUPFAM" id="SSF53383">
    <property type="entry name" value="PLP-dependent transferases"/>
    <property type="match status" value="1"/>
</dbReference>